<dbReference type="PANTHER" id="PTHR34265:SF1">
    <property type="entry name" value="TYPE III PANTOTHENATE KINASE"/>
    <property type="match status" value="1"/>
</dbReference>
<comment type="similarity">
    <text evidence="14 16">Belongs to the type III pantothenate kinase family.</text>
</comment>
<keyword evidence="13 16" id="KW-0173">Coenzyme A biosynthesis</keyword>
<dbReference type="EC" id="2.7.1.33" evidence="6 16"/>
<dbReference type="GO" id="GO:0015937">
    <property type="term" value="P:coenzyme A biosynthetic process"/>
    <property type="evidence" value="ECO:0007669"/>
    <property type="project" value="UniProtKB-UniRule"/>
</dbReference>
<name>A0A423N8R3_PSEFL</name>
<comment type="cofactor">
    <cofactor evidence="16">
        <name>NH4(+)</name>
        <dbReference type="ChEBI" id="CHEBI:28938"/>
    </cofactor>
    <cofactor evidence="16">
        <name>K(+)</name>
        <dbReference type="ChEBI" id="CHEBI:29103"/>
    </cofactor>
    <text evidence="16">A monovalent cation. Ammonium or potassium.</text>
</comment>
<dbReference type="Gene3D" id="3.30.420.40">
    <property type="match status" value="2"/>
</dbReference>
<dbReference type="GO" id="GO:0046872">
    <property type="term" value="F:metal ion binding"/>
    <property type="evidence" value="ECO:0007669"/>
    <property type="project" value="UniProtKB-KW"/>
</dbReference>
<dbReference type="GO" id="GO:0005524">
    <property type="term" value="F:ATP binding"/>
    <property type="evidence" value="ECO:0007669"/>
    <property type="project" value="UniProtKB-UniRule"/>
</dbReference>
<comment type="function">
    <text evidence="16">Catalyzes the phosphorylation of pantothenate (Pan), the first step in CoA biosynthesis.</text>
</comment>
<evidence type="ECO:0000256" key="12">
    <source>
        <dbReference type="ARBA" id="ARBA00022958"/>
    </source>
</evidence>
<evidence type="ECO:0000256" key="16">
    <source>
        <dbReference type="HAMAP-Rule" id="MF_01274"/>
    </source>
</evidence>
<dbReference type="SUPFAM" id="SSF53067">
    <property type="entry name" value="Actin-like ATPase domain"/>
    <property type="match status" value="2"/>
</dbReference>
<evidence type="ECO:0000256" key="4">
    <source>
        <dbReference type="ARBA" id="ARBA00005225"/>
    </source>
</evidence>
<feature type="binding site" evidence="16">
    <location>
        <position position="123"/>
    </location>
    <ligand>
        <name>K(+)</name>
        <dbReference type="ChEBI" id="CHEBI:29103"/>
    </ligand>
</feature>
<comment type="subcellular location">
    <subcellularLocation>
        <location evidence="3 16">Cytoplasm</location>
    </subcellularLocation>
</comment>
<dbReference type="EMBL" id="MOBY01000007">
    <property type="protein sequence ID" value="RON94593.1"/>
    <property type="molecule type" value="Genomic_DNA"/>
</dbReference>
<organism evidence="17 18">
    <name type="scientific">Pseudomonas fluorescens</name>
    <dbReference type="NCBI Taxonomy" id="294"/>
    <lineage>
        <taxon>Bacteria</taxon>
        <taxon>Pseudomonadati</taxon>
        <taxon>Pseudomonadota</taxon>
        <taxon>Gammaproteobacteria</taxon>
        <taxon>Pseudomonadales</taxon>
        <taxon>Pseudomonadaceae</taxon>
        <taxon>Pseudomonas</taxon>
    </lineage>
</organism>
<dbReference type="NCBIfam" id="TIGR00671">
    <property type="entry name" value="baf"/>
    <property type="match status" value="1"/>
</dbReference>
<accession>A0A423N8R3</accession>
<dbReference type="CDD" id="cd24015">
    <property type="entry name" value="ASKHA_NBD_PanK-III"/>
    <property type="match status" value="1"/>
</dbReference>
<dbReference type="HAMAP" id="MF_01274">
    <property type="entry name" value="Pantothen_kinase_3"/>
    <property type="match status" value="1"/>
</dbReference>
<feature type="binding site" evidence="16">
    <location>
        <position position="93"/>
    </location>
    <ligand>
        <name>substrate</name>
    </ligand>
</feature>
<gene>
    <name evidence="16" type="primary">coaX</name>
    <name evidence="17" type="ORF">BK672_13665</name>
</gene>
<proteinExistence type="inferred from homology"/>
<keyword evidence="9 16" id="KW-0547">Nucleotide-binding</keyword>
<keyword evidence="16" id="KW-0479">Metal-binding</keyword>
<dbReference type="InterPro" id="IPR043129">
    <property type="entry name" value="ATPase_NBD"/>
</dbReference>
<sequence>MILELDCGNSFIKWRVLKAAPGGLFSEGVVDSDLALLESLRSLDGLVLRKCRVVSVRTAEETDVLIDAIKREFGISVVCAKSAREMSGVKNGYEDYERLGLDRWLAMLGGFHLASGSACLVLDFGTAVTADFIAADGEHLGGFICPGMPLMRNQLRTHTRKIRYGDLAAERALSSNAPGRTTVEAVERGCSLMLRGFVLTQLEMASAYWGEDFAVFITGGDAVLVADVAPRAKVVPDLVFVGLAMACPFS</sequence>
<dbReference type="Proteomes" id="UP000283650">
    <property type="component" value="Unassembled WGS sequence"/>
</dbReference>
<evidence type="ECO:0000256" key="10">
    <source>
        <dbReference type="ARBA" id="ARBA00022777"/>
    </source>
</evidence>
<evidence type="ECO:0000256" key="15">
    <source>
        <dbReference type="ARBA" id="ARBA00040883"/>
    </source>
</evidence>
<feature type="binding site" evidence="16">
    <location>
        <begin position="6"/>
        <end position="13"/>
    </location>
    <ligand>
        <name>ATP</name>
        <dbReference type="ChEBI" id="CHEBI:30616"/>
    </ligand>
</feature>
<evidence type="ECO:0000256" key="6">
    <source>
        <dbReference type="ARBA" id="ARBA00012102"/>
    </source>
</evidence>
<feature type="active site" description="Proton acceptor" evidence="16">
    <location>
        <position position="102"/>
    </location>
</feature>
<dbReference type="Pfam" id="PF03309">
    <property type="entry name" value="Pan_kinase"/>
    <property type="match status" value="1"/>
</dbReference>
<feature type="binding site" evidence="16">
    <location>
        <position position="182"/>
    </location>
    <ligand>
        <name>substrate</name>
    </ligand>
</feature>
<comment type="pathway">
    <text evidence="4 16">Cofactor biosynthesis; coenzyme A biosynthesis; CoA from (R)-pantothenate: step 1/5.</text>
</comment>
<evidence type="ECO:0000256" key="8">
    <source>
        <dbReference type="ARBA" id="ARBA00022679"/>
    </source>
</evidence>
<evidence type="ECO:0000256" key="2">
    <source>
        <dbReference type="ARBA" id="ARBA00001958"/>
    </source>
</evidence>
<comment type="catalytic activity">
    <reaction evidence="1 16">
        <text>(R)-pantothenate + ATP = (R)-4'-phosphopantothenate + ADP + H(+)</text>
        <dbReference type="Rhea" id="RHEA:16373"/>
        <dbReference type="ChEBI" id="CHEBI:10986"/>
        <dbReference type="ChEBI" id="CHEBI:15378"/>
        <dbReference type="ChEBI" id="CHEBI:29032"/>
        <dbReference type="ChEBI" id="CHEBI:30616"/>
        <dbReference type="ChEBI" id="CHEBI:456216"/>
        <dbReference type="EC" id="2.7.1.33"/>
    </reaction>
</comment>
<dbReference type="PANTHER" id="PTHR34265">
    <property type="entry name" value="TYPE III PANTOTHENATE KINASE"/>
    <property type="match status" value="1"/>
</dbReference>
<comment type="subunit">
    <text evidence="5 16">Homodimer.</text>
</comment>
<evidence type="ECO:0000256" key="3">
    <source>
        <dbReference type="ARBA" id="ARBA00004496"/>
    </source>
</evidence>
<comment type="cofactor">
    <cofactor evidence="2">
        <name>K(+)</name>
        <dbReference type="ChEBI" id="CHEBI:29103"/>
    </cofactor>
</comment>
<evidence type="ECO:0000256" key="5">
    <source>
        <dbReference type="ARBA" id="ARBA00011738"/>
    </source>
</evidence>
<keyword evidence="10 16" id="KW-0418">Kinase</keyword>
<dbReference type="GO" id="GO:0004594">
    <property type="term" value="F:pantothenate kinase activity"/>
    <property type="evidence" value="ECO:0007669"/>
    <property type="project" value="UniProtKB-UniRule"/>
</dbReference>
<reference evidence="17 18" key="1">
    <citation type="submission" date="2016-10" db="EMBL/GenBank/DDBJ databases">
        <title>Comparative genome analysis of multiple Pseudomonas spp. focuses on biocontrol and plant growth promoting traits.</title>
        <authorList>
            <person name="Tao X.-Y."/>
            <person name="Taylor C.G."/>
        </authorList>
    </citation>
    <scope>NUCLEOTIDE SEQUENCE [LARGE SCALE GENOMIC DNA]</scope>
    <source>
        <strain evidence="17 18">2F9</strain>
    </source>
</reference>
<evidence type="ECO:0000256" key="13">
    <source>
        <dbReference type="ARBA" id="ARBA00022993"/>
    </source>
</evidence>
<evidence type="ECO:0000256" key="11">
    <source>
        <dbReference type="ARBA" id="ARBA00022840"/>
    </source>
</evidence>
<evidence type="ECO:0000256" key="9">
    <source>
        <dbReference type="ARBA" id="ARBA00022741"/>
    </source>
</evidence>
<dbReference type="AlphaFoldDB" id="A0A423N8R3"/>
<keyword evidence="8 16" id="KW-0808">Transferase</keyword>
<keyword evidence="7 16" id="KW-0963">Cytoplasm</keyword>
<evidence type="ECO:0000313" key="18">
    <source>
        <dbReference type="Proteomes" id="UP000283650"/>
    </source>
</evidence>
<evidence type="ECO:0000256" key="1">
    <source>
        <dbReference type="ARBA" id="ARBA00001206"/>
    </source>
</evidence>
<comment type="caution">
    <text evidence="17">The sequence shown here is derived from an EMBL/GenBank/DDBJ whole genome shotgun (WGS) entry which is preliminary data.</text>
</comment>
<dbReference type="GO" id="GO:0005737">
    <property type="term" value="C:cytoplasm"/>
    <property type="evidence" value="ECO:0007669"/>
    <property type="project" value="UniProtKB-SubCell"/>
</dbReference>
<evidence type="ECO:0000313" key="17">
    <source>
        <dbReference type="EMBL" id="RON94593.1"/>
    </source>
</evidence>
<feature type="binding site" evidence="16">
    <location>
        <begin position="100"/>
        <end position="103"/>
    </location>
    <ligand>
        <name>substrate</name>
    </ligand>
</feature>
<keyword evidence="12 16" id="KW-0630">Potassium</keyword>
<dbReference type="RefSeq" id="WP_123375837.1">
    <property type="nucleotide sequence ID" value="NZ_MOBY01000007.1"/>
</dbReference>
<dbReference type="NCBIfam" id="NF009859">
    <property type="entry name" value="PRK13322.1-4"/>
    <property type="match status" value="1"/>
</dbReference>
<dbReference type="InterPro" id="IPR004619">
    <property type="entry name" value="Type_III_PanK"/>
</dbReference>
<evidence type="ECO:0000256" key="7">
    <source>
        <dbReference type="ARBA" id="ARBA00022490"/>
    </source>
</evidence>
<evidence type="ECO:0000256" key="14">
    <source>
        <dbReference type="ARBA" id="ARBA00038036"/>
    </source>
</evidence>
<feature type="binding site" evidence="16">
    <location>
        <position position="126"/>
    </location>
    <ligand>
        <name>ATP</name>
        <dbReference type="ChEBI" id="CHEBI:30616"/>
    </ligand>
</feature>
<keyword evidence="11 16" id="KW-0067">ATP-binding</keyword>
<protein>
    <recommendedName>
        <fullName evidence="15 16">Type III pantothenate kinase</fullName>
        <ecNumber evidence="6 16">2.7.1.33</ecNumber>
    </recommendedName>
    <alternativeName>
        <fullName evidence="16">PanK-III</fullName>
    </alternativeName>
    <alternativeName>
        <fullName evidence="16">Pantothenic acid kinase</fullName>
    </alternativeName>
</protein>
<dbReference type="UniPathway" id="UPA00241">
    <property type="reaction ID" value="UER00352"/>
</dbReference>